<sequence>MAMAQLQPYGQPGSGPAVARAIGGQSQIFHTPTTTTTNIITSTSTNTLTSSWSRPSTVTYCCPYSLPSSSHWGPGEATAARNEVITVPETGVTLTFDPCPSPRCNVINYSRHLPSGVPVLLPLIGWWHAELSSKQDPAAACQLSCYKLRPGPTAKQGNTVVALSISWSSLPLADLSLQGGKQALSA</sequence>
<evidence type="ECO:0000313" key="2">
    <source>
        <dbReference type="Proteomes" id="UP000693946"/>
    </source>
</evidence>
<comment type="caution">
    <text evidence="1">The sequence shown here is derived from an EMBL/GenBank/DDBJ whole genome shotgun (WGS) entry which is preliminary data.</text>
</comment>
<protein>
    <submittedName>
        <fullName evidence="1">Uncharacterized protein</fullName>
    </submittedName>
</protein>
<keyword evidence="2" id="KW-1185">Reference proteome</keyword>
<organism evidence="1 2">
    <name type="scientific">Solea senegalensis</name>
    <name type="common">Senegalese sole</name>
    <dbReference type="NCBI Taxonomy" id="28829"/>
    <lineage>
        <taxon>Eukaryota</taxon>
        <taxon>Metazoa</taxon>
        <taxon>Chordata</taxon>
        <taxon>Craniata</taxon>
        <taxon>Vertebrata</taxon>
        <taxon>Euteleostomi</taxon>
        <taxon>Actinopterygii</taxon>
        <taxon>Neopterygii</taxon>
        <taxon>Teleostei</taxon>
        <taxon>Neoteleostei</taxon>
        <taxon>Acanthomorphata</taxon>
        <taxon>Carangaria</taxon>
        <taxon>Pleuronectiformes</taxon>
        <taxon>Pleuronectoidei</taxon>
        <taxon>Soleidae</taxon>
        <taxon>Solea</taxon>
    </lineage>
</organism>
<gene>
    <name evidence="1" type="ORF">JOB18_046209</name>
</gene>
<evidence type="ECO:0000313" key="1">
    <source>
        <dbReference type="EMBL" id="KAG7483353.1"/>
    </source>
</evidence>
<reference evidence="1 2" key="1">
    <citation type="journal article" date="2021" name="Sci. Rep.">
        <title>Chromosome anchoring in Senegalese sole (Solea senegalensis) reveals sex-associated markers and genome rearrangements in flatfish.</title>
        <authorList>
            <person name="Guerrero-Cozar I."/>
            <person name="Gomez-Garrido J."/>
            <person name="Berbel C."/>
            <person name="Martinez-Blanch J.F."/>
            <person name="Alioto T."/>
            <person name="Claros M.G."/>
            <person name="Gagnaire P.A."/>
            <person name="Manchado M."/>
        </authorList>
    </citation>
    <scope>NUCLEOTIDE SEQUENCE [LARGE SCALE GENOMIC DNA]</scope>
    <source>
        <strain evidence="1">Sse05_10M</strain>
    </source>
</reference>
<accession>A0AAV6Q8I2</accession>
<proteinExistence type="predicted"/>
<dbReference type="EMBL" id="JAGKHQ010000019">
    <property type="protein sequence ID" value="KAG7483353.1"/>
    <property type="molecule type" value="Genomic_DNA"/>
</dbReference>
<name>A0AAV6Q8I2_SOLSE</name>
<dbReference type="AlphaFoldDB" id="A0AAV6Q8I2"/>
<dbReference type="Proteomes" id="UP000693946">
    <property type="component" value="Linkage Group LG7"/>
</dbReference>